<name>A0AAE0GXW4_9CHLO</name>
<keyword evidence="2" id="KW-1185">Reference proteome</keyword>
<dbReference type="InterPro" id="IPR029063">
    <property type="entry name" value="SAM-dependent_MTases_sf"/>
</dbReference>
<reference evidence="1 2" key="1">
    <citation type="journal article" date="2015" name="Genome Biol. Evol.">
        <title>Comparative Genomics of a Bacterivorous Green Alga Reveals Evolutionary Causalities and Consequences of Phago-Mixotrophic Mode of Nutrition.</title>
        <authorList>
            <person name="Burns J.A."/>
            <person name="Paasch A."/>
            <person name="Narechania A."/>
            <person name="Kim E."/>
        </authorList>
    </citation>
    <scope>NUCLEOTIDE SEQUENCE [LARGE SCALE GENOMIC DNA]</scope>
    <source>
        <strain evidence="1 2">PLY_AMNH</strain>
    </source>
</reference>
<dbReference type="AlphaFoldDB" id="A0AAE0GXW4"/>
<dbReference type="EMBL" id="LGRX02001337">
    <property type="protein sequence ID" value="KAK3286319.1"/>
    <property type="molecule type" value="Genomic_DNA"/>
</dbReference>
<evidence type="ECO:0000313" key="1">
    <source>
        <dbReference type="EMBL" id="KAK3286319.1"/>
    </source>
</evidence>
<protein>
    <submittedName>
        <fullName evidence="1">Uncharacterized protein</fullName>
    </submittedName>
</protein>
<proteinExistence type="predicted"/>
<accession>A0AAE0GXW4</accession>
<dbReference type="Pfam" id="PF10294">
    <property type="entry name" value="Methyltransf_16"/>
    <property type="match status" value="1"/>
</dbReference>
<organism evidence="1 2">
    <name type="scientific">Cymbomonas tetramitiformis</name>
    <dbReference type="NCBI Taxonomy" id="36881"/>
    <lineage>
        <taxon>Eukaryota</taxon>
        <taxon>Viridiplantae</taxon>
        <taxon>Chlorophyta</taxon>
        <taxon>Pyramimonadophyceae</taxon>
        <taxon>Pyramimonadales</taxon>
        <taxon>Pyramimonadaceae</taxon>
        <taxon>Cymbomonas</taxon>
    </lineage>
</organism>
<comment type="caution">
    <text evidence="1">The sequence shown here is derived from an EMBL/GenBank/DDBJ whole genome shotgun (WGS) entry which is preliminary data.</text>
</comment>
<sequence length="361" mass="38771">MSIRRLCFIRTPPDILYLSTAITLQISLLDDLSRPSPSSEATAIQISLELIKWTPSERPMPTPSPLKEIRGECVEDGMILKITSDAPRLDTSEGSFLQLDELTGECTFQLTVASTERSRWGWCFVVARALRGNQGKAAGQILPIIAGPIRLLNPESEAAKNSSRMRSVNVGWARRLSMGEEGPPLLVMEESGDRAEISGSTWDAGIVLGAFLAKWWRQNCQEGGDSAARVGHGLAVELGCGCGVAGLGLAQAMQRSGTGRPGSAEKLDLVLTDLDEARLMRDEAMEGTLQLMLEPEGCGLGVGGRAMYPKAYAVIKQGGKAITPRKHASIEIGVGGKGDVPKEASSIQIQGGEAMYRSMRY</sequence>
<evidence type="ECO:0000313" key="2">
    <source>
        <dbReference type="Proteomes" id="UP001190700"/>
    </source>
</evidence>
<gene>
    <name evidence="1" type="ORF">CYMTET_6121</name>
</gene>
<dbReference type="Gene3D" id="3.40.50.150">
    <property type="entry name" value="Vaccinia Virus protein VP39"/>
    <property type="match status" value="1"/>
</dbReference>
<dbReference type="Proteomes" id="UP001190700">
    <property type="component" value="Unassembled WGS sequence"/>
</dbReference>
<dbReference type="InterPro" id="IPR019410">
    <property type="entry name" value="Methyltransf_16"/>
</dbReference>